<dbReference type="Gene3D" id="3.50.40.10">
    <property type="entry name" value="Phenylalanyl-trna Synthetase, Chain B, domain 3"/>
    <property type="match status" value="1"/>
</dbReference>
<evidence type="ECO:0000256" key="1">
    <source>
        <dbReference type="ARBA" id="ARBA00004496"/>
    </source>
</evidence>
<dbReference type="InterPro" id="IPR012340">
    <property type="entry name" value="NA-bd_OB-fold"/>
</dbReference>
<evidence type="ECO:0000256" key="9">
    <source>
        <dbReference type="ARBA" id="ARBA00022840"/>
    </source>
</evidence>
<protein>
    <recommendedName>
        <fullName evidence="15">Phenylalanine--tRNA ligase beta subunit</fullName>
        <ecNumber evidence="15">6.1.1.20</ecNumber>
    </recommendedName>
    <alternativeName>
        <fullName evidence="15">Phenylalanyl-tRNA synthetase beta subunit</fullName>
        <shortName evidence="15">PheRS</shortName>
    </alternativeName>
</protein>
<dbReference type="GO" id="GO:0009328">
    <property type="term" value="C:phenylalanine-tRNA ligase complex"/>
    <property type="evidence" value="ECO:0007669"/>
    <property type="project" value="TreeGrafter"/>
</dbReference>
<evidence type="ECO:0000313" key="21">
    <source>
        <dbReference type="Proteomes" id="UP000295367"/>
    </source>
</evidence>
<organism evidence="20 21">
    <name type="scientific">Sulfurirhabdus autotrophica</name>
    <dbReference type="NCBI Taxonomy" id="1706046"/>
    <lineage>
        <taxon>Bacteria</taxon>
        <taxon>Pseudomonadati</taxon>
        <taxon>Pseudomonadota</taxon>
        <taxon>Betaproteobacteria</taxon>
        <taxon>Nitrosomonadales</taxon>
        <taxon>Sulfuricellaceae</taxon>
        <taxon>Sulfurirhabdus</taxon>
    </lineage>
</organism>
<dbReference type="InterPro" id="IPR005147">
    <property type="entry name" value="tRNA_synthase_B5-dom"/>
</dbReference>
<dbReference type="SUPFAM" id="SSF55681">
    <property type="entry name" value="Class II aaRS and biotin synthetases"/>
    <property type="match status" value="1"/>
</dbReference>
<dbReference type="Pfam" id="PF17759">
    <property type="entry name" value="tRNA_synthFbeta"/>
    <property type="match status" value="1"/>
</dbReference>
<dbReference type="InterPro" id="IPR005121">
    <property type="entry name" value="Fdx_antiC-bd"/>
</dbReference>
<dbReference type="RefSeq" id="WP_124947672.1">
    <property type="nucleotide sequence ID" value="NZ_BHVT01000073.1"/>
</dbReference>
<dbReference type="PROSITE" id="PS51483">
    <property type="entry name" value="B5"/>
    <property type="match status" value="1"/>
</dbReference>
<feature type="binding site" evidence="15">
    <location>
        <position position="452"/>
    </location>
    <ligand>
        <name>Mg(2+)</name>
        <dbReference type="ChEBI" id="CHEBI:18420"/>
        <note>shared with alpha subunit</note>
    </ligand>
</feature>
<dbReference type="CDD" id="cd02796">
    <property type="entry name" value="tRNA_bind_bactPheRS"/>
    <property type="match status" value="1"/>
</dbReference>
<dbReference type="PROSITE" id="PS51447">
    <property type="entry name" value="FDX_ACB"/>
    <property type="match status" value="1"/>
</dbReference>
<keyword evidence="12 15" id="KW-0648">Protein biosynthesis</keyword>
<keyword evidence="5 16" id="KW-0820">tRNA-binding</keyword>
<evidence type="ECO:0000259" key="18">
    <source>
        <dbReference type="PROSITE" id="PS51447"/>
    </source>
</evidence>
<comment type="similarity">
    <text evidence="2 15">Belongs to the phenylalanyl-tRNA synthetase beta subunit family. Type 1 subfamily.</text>
</comment>
<dbReference type="SMART" id="SM00874">
    <property type="entry name" value="B5"/>
    <property type="match status" value="1"/>
</dbReference>
<dbReference type="InterPro" id="IPR002547">
    <property type="entry name" value="tRNA-bd_dom"/>
</dbReference>
<comment type="subunit">
    <text evidence="3 15">Tetramer of two alpha and two beta subunits.</text>
</comment>
<comment type="caution">
    <text evidence="20">The sequence shown here is derived from an EMBL/GenBank/DDBJ whole genome shotgun (WGS) entry which is preliminary data.</text>
</comment>
<gene>
    <name evidence="15" type="primary">pheT</name>
    <name evidence="20" type="ORF">EDC63_101351</name>
</gene>
<dbReference type="FunFam" id="3.30.70.380:FF:000001">
    <property type="entry name" value="Phenylalanine--tRNA ligase beta subunit"/>
    <property type="match status" value="1"/>
</dbReference>
<dbReference type="CDD" id="cd00769">
    <property type="entry name" value="PheRS_beta_core"/>
    <property type="match status" value="1"/>
</dbReference>
<evidence type="ECO:0000256" key="11">
    <source>
        <dbReference type="ARBA" id="ARBA00022884"/>
    </source>
</evidence>
<dbReference type="OrthoDB" id="9805455at2"/>
<dbReference type="InterPro" id="IPR004532">
    <property type="entry name" value="Phe-tRNA-ligase_IIc_bsu_bact"/>
</dbReference>
<evidence type="ECO:0000256" key="7">
    <source>
        <dbReference type="ARBA" id="ARBA00022723"/>
    </source>
</evidence>
<accession>A0A4R3YE96</accession>
<dbReference type="SUPFAM" id="SSF46955">
    <property type="entry name" value="Putative DNA-binding domain"/>
    <property type="match status" value="1"/>
</dbReference>
<evidence type="ECO:0000256" key="5">
    <source>
        <dbReference type="ARBA" id="ARBA00022555"/>
    </source>
</evidence>
<evidence type="ECO:0000259" key="17">
    <source>
        <dbReference type="PROSITE" id="PS50886"/>
    </source>
</evidence>
<reference evidence="20 21" key="1">
    <citation type="submission" date="2019-03" db="EMBL/GenBank/DDBJ databases">
        <title>Genomic Encyclopedia of Type Strains, Phase IV (KMG-IV): sequencing the most valuable type-strain genomes for metagenomic binning, comparative biology and taxonomic classification.</title>
        <authorList>
            <person name="Goeker M."/>
        </authorList>
    </citation>
    <scope>NUCLEOTIDE SEQUENCE [LARGE SCALE GENOMIC DNA]</scope>
    <source>
        <strain evidence="20 21">DSM 100309</strain>
    </source>
</reference>
<feature type="binding site" evidence="15">
    <location>
        <position position="458"/>
    </location>
    <ligand>
        <name>Mg(2+)</name>
        <dbReference type="ChEBI" id="CHEBI:18420"/>
        <note>shared with alpha subunit</note>
    </ligand>
</feature>
<dbReference type="InterPro" id="IPR045060">
    <property type="entry name" value="Phe-tRNA-ligase_IIc_bsu"/>
</dbReference>
<dbReference type="InterPro" id="IPR005146">
    <property type="entry name" value="B3/B4_tRNA-bd"/>
</dbReference>
<dbReference type="Gene3D" id="3.30.930.10">
    <property type="entry name" value="Bira Bifunctional Protein, Domain 2"/>
    <property type="match status" value="1"/>
</dbReference>
<dbReference type="SUPFAM" id="SSF50249">
    <property type="entry name" value="Nucleic acid-binding proteins"/>
    <property type="match status" value="1"/>
</dbReference>
<evidence type="ECO:0000256" key="13">
    <source>
        <dbReference type="ARBA" id="ARBA00023146"/>
    </source>
</evidence>
<dbReference type="InterPro" id="IPR036690">
    <property type="entry name" value="Fdx_antiC-bd_sf"/>
</dbReference>
<keyword evidence="13 15" id="KW-0030">Aminoacyl-tRNA synthetase</keyword>
<feature type="binding site" evidence="15">
    <location>
        <position position="462"/>
    </location>
    <ligand>
        <name>Mg(2+)</name>
        <dbReference type="ChEBI" id="CHEBI:18420"/>
        <note>shared with alpha subunit</note>
    </ligand>
</feature>
<comment type="subcellular location">
    <subcellularLocation>
        <location evidence="1 15">Cytoplasm</location>
    </subcellularLocation>
</comment>
<feature type="domain" description="B5" evidence="19">
    <location>
        <begin position="399"/>
        <end position="474"/>
    </location>
</feature>
<evidence type="ECO:0000256" key="14">
    <source>
        <dbReference type="ARBA" id="ARBA00049255"/>
    </source>
</evidence>
<keyword evidence="10 15" id="KW-0460">Magnesium</keyword>
<dbReference type="InterPro" id="IPR020825">
    <property type="entry name" value="Phe-tRNA_synthase-like_B3/B4"/>
</dbReference>
<dbReference type="InterPro" id="IPR033714">
    <property type="entry name" value="tRNA_bind_bactPheRS"/>
</dbReference>
<dbReference type="Gene3D" id="2.40.50.140">
    <property type="entry name" value="Nucleic acid-binding proteins"/>
    <property type="match status" value="1"/>
</dbReference>
<evidence type="ECO:0000256" key="12">
    <source>
        <dbReference type="ARBA" id="ARBA00022917"/>
    </source>
</evidence>
<evidence type="ECO:0000259" key="19">
    <source>
        <dbReference type="PROSITE" id="PS51483"/>
    </source>
</evidence>
<dbReference type="PANTHER" id="PTHR10947">
    <property type="entry name" value="PHENYLALANYL-TRNA SYNTHETASE BETA CHAIN AND LEUCINE-RICH REPEAT-CONTAINING PROTEIN 47"/>
    <property type="match status" value="1"/>
</dbReference>
<dbReference type="FunFam" id="2.40.50.140:FF:000045">
    <property type="entry name" value="Phenylalanine--tRNA ligase beta subunit"/>
    <property type="match status" value="1"/>
</dbReference>
<evidence type="ECO:0000256" key="10">
    <source>
        <dbReference type="ARBA" id="ARBA00022842"/>
    </source>
</evidence>
<dbReference type="Pfam" id="PF03483">
    <property type="entry name" value="B3_4"/>
    <property type="match status" value="1"/>
</dbReference>
<dbReference type="Pfam" id="PF03484">
    <property type="entry name" value="B5"/>
    <property type="match status" value="1"/>
</dbReference>
<dbReference type="PANTHER" id="PTHR10947:SF0">
    <property type="entry name" value="PHENYLALANINE--TRNA LIGASE BETA SUBUNIT"/>
    <property type="match status" value="1"/>
</dbReference>
<keyword evidence="9 15" id="KW-0067">ATP-binding</keyword>
<comment type="cofactor">
    <cofactor evidence="15">
        <name>Mg(2+)</name>
        <dbReference type="ChEBI" id="CHEBI:18420"/>
    </cofactor>
    <text evidence="15">Binds 2 magnesium ions per tetramer.</text>
</comment>
<dbReference type="NCBIfam" id="NF045760">
    <property type="entry name" value="YtpR"/>
    <property type="match status" value="1"/>
</dbReference>
<name>A0A4R3YE96_9PROT</name>
<dbReference type="FunFam" id="3.50.40.10:FF:000001">
    <property type="entry name" value="Phenylalanine--tRNA ligase beta subunit"/>
    <property type="match status" value="1"/>
</dbReference>
<keyword evidence="21" id="KW-1185">Reference proteome</keyword>
<evidence type="ECO:0000256" key="3">
    <source>
        <dbReference type="ARBA" id="ARBA00011209"/>
    </source>
</evidence>
<dbReference type="PROSITE" id="PS50886">
    <property type="entry name" value="TRBD"/>
    <property type="match status" value="1"/>
</dbReference>
<dbReference type="Gene3D" id="3.30.56.10">
    <property type="match status" value="2"/>
</dbReference>
<dbReference type="Proteomes" id="UP000295367">
    <property type="component" value="Unassembled WGS sequence"/>
</dbReference>
<proteinExistence type="inferred from homology"/>
<dbReference type="InterPro" id="IPR009061">
    <property type="entry name" value="DNA-bd_dom_put_sf"/>
</dbReference>
<dbReference type="EMBL" id="SMCO01000001">
    <property type="protein sequence ID" value="TCV90380.1"/>
    <property type="molecule type" value="Genomic_DNA"/>
</dbReference>
<evidence type="ECO:0000256" key="16">
    <source>
        <dbReference type="PROSITE-ProRule" id="PRU00209"/>
    </source>
</evidence>
<dbReference type="FunFam" id="3.30.930.10:FF:000022">
    <property type="entry name" value="Phenylalanine--tRNA ligase beta subunit"/>
    <property type="match status" value="1"/>
</dbReference>
<dbReference type="SUPFAM" id="SSF56037">
    <property type="entry name" value="PheT/TilS domain"/>
    <property type="match status" value="1"/>
</dbReference>
<dbReference type="HAMAP" id="MF_00283">
    <property type="entry name" value="Phe_tRNA_synth_beta1"/>
    <property type="match status" value="1"/>
</dbReference>
<evidence type="ECO:0000256" key="4">
    <source>
        <dbReference type="ARBA" id="ARBA00022490"/>
    </source>
</evidence>
<dbReference type="GO" id="GO:0000049">
    <property type="term" value="F:tRNA binding"/>
    <property type="evidence" value="ECO:0007669"/>
    <property type="project" value="UniProtKB-UniRule"/>
</dbReference>
<dbReference type="NCBIfam" id="TIGR00472">
    <property type="entry name" value="pheT_bact"/>
    <property type="match status" value="1"/>
</dbReference>
<feature type="binding site" evidence="15">
    <location>
        <position position="461"/>
    </location>
    <ligand>
        <name>Mg(2+)</name>
        <dbReference type="ChEBI" id="CHEBI:18420"/>
        <note>shared with alpha subunit</note>
    </ligand>
</feature>
<evidence type="ECO:0000256" key="6">
    <source>
        <dbReference type="ARBA" id="ARBA00022598"/>
    </source>
</evidence>
<evidence type="ECO:0000256" key="8">
    <source>
        <dbReference type="ARBA" id="ARBA00022741"/>
    </source>
</evidence>
<dbReference type="InterPro" id="IPR041616">
    <property type="entry name" value="PheRS_beta_core"/>
</dbReference>
<keyword evidence="4 15" id="KW-0963">Cytoplasm</keyword>
<dbReference type="SUPFAM" id="SSF54991">
    <property type="entry name" value="Anticodon-binding domain of PheRS"/>
    <property type="match status" value="1"/>
</dbReference>
<sequence>MKFSENWLRTLVNPEVTSEQLAHALTMSGLEVEALESLVPDFNDVVIGEVLSLEKHPDADRLQVCKVNVGADAPLQIVCGAKNVHVGARVPCAQVGAALPGIVIKQAKVRGVESSGMLCSEKEIGLAEESDGLLLLPSDAPVGQNIREYLDLNDKLFTLKLTPNRGDCLSVTGVAREVSAITASSLILPEVTPAVIDKSAGVLDVKVLEPEACPRYCGRIVRGVNLAAPTPEWMIRRLERSGLRSINAIVNVTNYVLLELGQPLHAFDLNKLNGGITVRFATQDEQLTLLNEQAVKLAENMLVIADDATVLALAGIMGGLDSAVSDTTTDIFLESAFFNPAVIAGKSRSFAISSDSSFRFERGVDFASTRIGLERATCLIQEICGGAAGEITEVISELPKRDPIQLRVARARRVLGIDMQEDQVEALLRLQQLTFVSDKGVYFVTPPSYRFDLNIEADLIEELVRLYGYDNVKAVSPRANLGMLPKPESFRQDSELRQVLVNRDFQEVINYSFVDEVWEKDFAGNTKPIKLQNPIASHMSTMRSTLLGGLIDGLRFNLNRKQERVRLFELGRCFVGDQPSSEQQPLRIAGLCYGPVRSEQWGEPARSVDYYDMKADVEALCWPEIPRFTAAQHPALHPGQSATVWIANKCIGWIGVLHPQWQQKYDLPQSATLFELDLASLQKRVIPVFSEYSKLQQVRRDIAVVVDESLSVQIILDALHENKPAIVTALELFDVYRGKGIDSDKKSLAFRVLMQDTQKTLTDKETDEAITHLTQILNNRFNAKLRT</sequence>
<feature type="domain" description="FDX-ACB" evidence="18">
    <location>
        <begin position="693"/>
        <end position="786"/>
    </location>
</feature>
<dbReference type="Pfam" id="PF03147">
    <property type="entry name" value="FDX-ACB"/>
    <property type="match status" value="1"/>
</dbReference>
<dbReference type="SMART" id="SM00873">
    <property type="entry name" value="B3_4"/>
    <property type="match status" value="1"/>
</dbReference>
<dbReference type="AlphaFoldDB" id="A0A4R3YE96"/>
<dbReference type="GO" id="GO:0000287">
    <property type="term" value="F:magnesium ion binding"/>
    <property type="evidence" value="ECO:0007669"/>
    <property type="project" value="UniProtKB-UniRule"/>
</dbReference>
<keyword evidence="8 15" id="KW-0547">Nucleotide-binding</keyword>
<dbReference type="GO" id="GO:0004826">
    <property type="term" value="F:phenylalanine-tRNA ligase activity"/>
    <property type="evidence" value="ECO:0007669"/>
    <property type="project" value="UniProtKB-UniRule"/>
</dbReference>
<keyword evidence="11 16" id="KW-0694">RNA-binding</keyword>
<keyword evidence="7 15" id="KW-0479">Metal-binding</keyword>
<dbReference type="Gene3D" id="3.30.70.380">
    <property type="entry name" value="Ferrodoxin-fold anticodon-binding domain"/>
    <property type="match status" value="1"/>
</dbReference>
<comment type="catalytic activity">
    <reaction evidence="14 15">
        <text>tRNA(Phe) + L-phenylalanine + ATP = L-phenylalanyl-tRNA(Phe) + AMP + diphosphate + H(+)</text>
        <dbReference type="Rhea" id="RHEA:19413"/>
        <dbReference type="Rhea" id="RHEA-COMP:9668"/>
        <dbReference type="Rhea" id="RHEA-COMP:9699"/>
        <dbReference type="ChEBI" id="CHEBI:15378"/>
        <dbReference type="ChEBI" id="CHEBI:30616"/>
        <dbReference type="ChEBI" id="CHEBI:33019"/>
        <dbReference type="ChEBI" id="CHEBI:58095"/>
        <dbReference type="ChEBI" id="CHEBI:78442"/>
        <dbReference type="ChEBI" id="CHEBI:78531"/>
        <dbReference type="ChEBI" id="CHEBI:456215"/>
        <dbReference type="EC" id="6.1.1.20"/>
    </reaction>
</comment>
<evidence type="ECO:0000256" key="15">
    <source>
        <dbReference type="HAMAP-Rule" id="MF_00283"/>
    </source>
</evidence>
<dbReference type="Pfam" id="PF01588">
    <property type="entry name" value="tRNA_bind"/>
    <property type="match status" value="1"/>
</dbReference>
<dbReference type="SMART" id="SM00896">
    <property type="entry name" value="FDX-ACB"/>
    <property type="match status" value="1"/>
</dbReference>
<dbReference type="EC" id="6.1.1.20" evidence="15"/>
<keyword evidence="6 15" id="KW-0436">Ligase</keyword>
<dbReference type="InterPro" id="IPR045864">
    <property type="entry name" value="aa-tRNA-synth_II/BPL/LPL"/>
</dbReference>
<feature type="domain" description="TRNA-binding" evidence="17">
    <location>
        <begin position="39"/>
        <end position="147"/>
    </location>
</feature>
<evidence type="ECO:0000313" key="20">
    <source>
        <dbReference type="EMBL" id="TCV90380.1"/>
    </source>
</evidence>
<dbReference type="GO" id="GO:0006432">
    <property type="term" value="P:phenylalanyl-tRNA aminoacylation"/>
    <property type="evidence" value="ECO:0007669"/>
    <property type="project" value="UniProtKB-UniRule"/>
</dbReference>
<dbReference type="GO" id="GO:0005524">
    <property type="term" value="F:ATP binding"/>
    <property type="evidence" value="ECO:0007669"/>
    <property type="project" value="UniProtKB-UniRule"/>
</dbReference>
<evidence type="ECO:0000256" key="2">
    <source>
        <dbReference type="ARBA" id="ARBA00008653"/>
    </source>
</evidence>